<dbReference type="GO" id="GO:0005886">
    <property type="term" value="C:plasma membrane"/>
    <property type="evidence" value="ECO:0007669"/>
    <property type="project" value="TreeGrafter"/>
</dbReference>
<feature type="domain" description="DUF218" evidence="2">
    <location>
        <begin position="99"/>
        <end position="224"/>
    </location>
</feature>
<evidence type="ECO:0000259" key="2">
    <source>
        <dbReference type="Pfam" id="PF02698"/>
    </source>
</evidence>
<dbReference type="PANTHER" id="PTHR30336:SF20">
    <property type="entry name" value="DUF218 DOMAIN-CONTAINING PROTEIN"/>
    <property type="match status" value="1"/>
</dbReference>
<dbReference type="CDD" id="cd06259">
    <property type="entry name" value="YdcF-like"/>
    <property type="match status" value="1"/>
</dbReference>
<gene>
    <name evidence="3" type="ORF">CIB95_08830</name>
</gene>
<keyword evidence="1" id="KW-0812">Transmembrane</keyword>
<organism evidence="3 4">
    <name type="scientific">Lottiidibacillus patelloidae</name>
    <dbReference type="NCBI Taxonomy" id="2670334"/>
    <lineage>
        <taxon>Bacteria</taxon>
        <taxon>Bacillati</taxon>
        <taxon>Bacillota</taxon>
        <taxon>Bacilli</taxon>
        <taxon>Bacillales</taxon>
        <taxon>Bacillaceae</taxon>
        <taxon>Lottiidibacillus</taxon>
    </lineage>
</organism>
<dbReference type="EMBL" id="NPIA01000004">
    <property type="protein sequence ID" value="OZM56865.1"/>
    <property type="molecule type" value="Genomic_DNA"/>
</dbReference>
<name>A0A263BT36_9BACI</name>
<feature type="transmembrane region" description="Helical" evidence="1">
    <location>
        <begin position="69"/>
        <end position="88"/>
    </location>
</feature>
<dbReference type="RefSeq" id="WP_094924327.1">
    <property type="nucleotide sequence ID" value="NZ_NPIA01000004.1"/>
</dbReference>
<keyword evidence="4" id="KW-1185">Reference proteome</keyword>
<dbReference type="Gene3D" id="3.40.50.620">
    <property type="entry name" value="HUPs"/>
    <property type="match status" value="1"/>
</dbReference>
<protein>
    <recommendedName>
        <fullName evidence="2">DUF218 domain-containing protein</fullName>
    </recommendedName>
</protein>
<dbReference type="InterPro" id="IPR003848">
    <property type="entry name" value="DUF218"/>
</dbReference>
<dbReference type="AlphaFoldDB" id="A0A263BT36"/>
<comment type="caution">
    <text evidence="3">The sequence shown here is derived from an EMBL/GenBank/DDBJ whole genome shotgun (WGS) entry which is preliminary data.</text>
</comment>
<evidence type="ECO:0000313" key="3">
    <source>
        <dbReference type="EMBL" id="OZM56865.1"/>
    </source>
</evidence>
<dbReference type="InterPro" id="IPR014729">
    <property type="entry name" value="Rossmann-like_a/b/a_fold"/>
</dbReference>
<evidence type="ECO:0000256" key="1">
    <source>
        <dbReference type="SAM" id="Phobius"/>
    </source>
</evidence>
<accession>A0A263BT36</accession>
<reference evidence="3 4" key="2">
    <citation type="submission" date="2017-09" db="EMBL/GenBank/DDBJ databases">
        <title>Bacillus patelloidae sp. nov., isolated from the intestinal tract of a marine limpet.</title>
        <authorList>
            <person name="Liu R."/>
            <person name="Dong C."/>
            <person name="Shao Z."/>
        </authorList>
    </citation>
    <scope>NUCLEOTIDE SEQUENCE [LARGE SCALE GENOMIC DNA]</scope>
    <source>
        <strain evidence="3 4">SA5d-4</strain>
    </source>
</reference>
<dbReference type="PANTHER" id="PTHR30336">
    <property type="entry name" value="INNER MEMBRANE PROTEIN, PROBABLE PERMEASE"/>
    <property type="match status" value="1"/>
</dbReference>
<dbReference type="Pfam" id="PF02698">
    <property type="entry name" value="DUF218"/>
    <property type="match status" value="1"/>
</dbReference>
<sequence length="254" mass="29023">MDKDTIIKVPKFLISLGISIGFLATVHFDSFYLFTSIMLISMVFVFFEYKESLKNGKKLLIKKFFIISYLLLLSCFTLVSNIIFYYAYNTDSYDVSEIDAVVVLSTGLHYDITVFTLEDRLDEAIEISRENTSIPVIVSSELDTMHYLSNKDDMKHYLIERGVDSARILTTHKATSTIKNIKSATTIIKEKLQKENPTILFVTSDYHTARTILVCSKLGINGYVHQSDSYNIVGNIIFESFALVNTYFSLNFSY</sequence>
<feature type="transmembrane region" description="Helical" evidence="1">
    <location>
        <begin position="31"/>
        <end position="49"/>
    </location>
</feature>
<proteinExistence type="predicted"/>
<reference evidence="4" key="1">
    <citation type="submission" date="2017-08" db="EMBL/GenBank/DDBJ databases">
        <authorList>
            <person name="Huang Z."/>
        </authorList>
    </citation>
    <scope>NUCLEOTIDE SEQUENCE [LARGE SCALE GENOMIC DNA]</scope>
    <source>
        <strain evidence="4">SA5d-4</strain>
    </source>
</reference>
<dbReference type="Proteomes" id="UP000217083">
    <property type="component" value="Unassembled WGS sequence"/>
</dbReference>
<dbReference type="InterPro" id="IPR051599">
    <property type="entry name" value="Cell_Envelope_Assoc"/>
</dbReference>
<keyword evidence="1" id="KW-0472">Membrane</keyword>
<keyword evidence="1" id="KW-1133">Transmembrane helix</keyword>
<evidence type="ECO:0000313" key="4">
    <source>
        <dbReference type="Proteomes" id="UP000217083"/>
    </source>
</evidence>